<proteinExistence type="predicted"/>
<reference evidence="3" key="2">
    <citation type="journal article" date="2008" name="Nucleic Acids Res.">
        <title>The rice annotation project database (RAP-DB): 2008 update.</title>
        <authorList>
            <consortium name="The rice annotation project (RAP)"/>
        </authorList>
    </citation>
    <scope>GENOME REANNOTATION</scope>
    <source>
        <strain evidence="3">cv. Nipponbare</strain>
    </source>
</reference>
<name>Q8H5U4_ORYSJ</name>
<organism evidence="2 3">
    <name type="scientific">Oryza sativa subsp. japonica</name>
    <name type="common">Rice</name>
    <dbReference type="NCBI Taxonomy" id="39947"/>
    <lineage>
        <taxon>Eukaryota</taxon>
        <taxon>Viridiplantae</taxon>
        <taxon>Streptophyta</taxon>
        <taxon>Embryophyta</taxon>
        <taxon>Tracheophyta</taxon>
        <taxon>Spermatophyta</taxon>
        <taxon>Magnoliopsida</taxon>
        <taxon>Liliopsida</taxon>
        <taxon>Poales</taxon>
        <taxon>Poaceae</taxon>
        <taxon>BOP clade</taxon>
        <taxon>Oryzoideae</taxon>
        <taxon>Oryzeae</taxon>
        <taxon>Oryzinae</taxon>
        <taxon>Oryza</taxon>
        <taxon>Oryza sativa</taxon>
    </lineage>
</organism>
<feature type="compositionally biased region" description="Basic residues" evidence="1">
    <location>
        <begin position="36"/>
        <end position="48"/>
    </location>
</feature>
<evidence type="ECO:0000313" key="3">
    <source>
        <dbReference type="Proteomes" id="UP000000763"/>
    </source>
</evidence>
<dbReference type="EMBL" id="AP003746">
    <property type="protein sequence ID" value="BAC15846.1"/>
    <property type="molecule type" value="Genomic_DNA"/>
</dbReference>
<dbReference type="Proteomes" id="UP000000763">
    <property type="component" value="Chromosome 7"/>
</dbReference>
<feature type="region of interest" description="Disordered" evidence="1">
    <location>
        <begin position="86"/>
        <end position="129"/>
    </location>
</feature>
<feature type="region of interest" description="Disordered" evidence="1">
    <location>
        <begin position="269"/>
        <end position="321"/>
    </location>
</feature>
<feature type="compositionally biased region" description="Basic and acidic residues" evidence="1">
    <location>
        <begin position="49"/>
        <end position="59"/>
    </location>
</feature>
<evidence type="ECO:0000256" key="1">
    <source>
        <dbReference type="SAM" id="MobiDB-lite"/>
    </source>
</evidence>
<sequence>MSSPSPSLSLPHSLPPSSLSHFSPLVRRSERAVARWQRRGRNGVRRRCSGHDKPGGEGARRWLTANAASSSTTAQFTCARERTRTVPDGATPTRFNCAGPRRLSSPMMEPHASTTADDDGATPTSYRRRQRRRCAGTLLIPEGGACFVARLLIPEPMAAVTAAVQQQAADGEGDGAGAHATGPRVAVSGIAGVELVAAVDDAEAGLSDEVVEKREVQVPGHGEDVANAHLHEAARQVAAKCGVVGGSGRHAPPPPWEILLHRWSSSSTLTSMDDLSPAATDAEQSAARQRRHHQPRTCQPRRDDGPQRRSAGRVQVVQLLQ</sequence>
<gene>
    <name evidence="2" type="primary">OJ1123_C12.115</name>
</gene>
<reference evidence="3" key="1">
    <citation type="journal article" date="2005" name="Nature">
        <title>The map-based sequence of the rice genome.</title>
        <authorList>
            <consortium name="International rice genome sequencing project (IRGSP)"/>
            <person name="Matsumoto T."/>
            <person name="Wu J."/>
            <person name="Kanamori H."/>
            <person name="Katayose Y."/>
            <person name="Fujisawa M."/>
            <person name="Namiki N."/>
            <person name="Mizuno H."/>
            <person name="Yamamoto K."/>
            <person name="Antonio B.A."/>
            <person name="Baba T."/>
            <person name="Sakata K."/>
            <person name="Nagamura Y."/>
            <person name="Aoki H."/>
            <person name="Arikawa K."/>
            <person name="Arita K."/>
            <person name="Bito T."/>
            <person name="Chiden Y."/>
            <person name="Fujitsuka N."/>
            <person name="Fukunaka R."/>
            <person name="Hamada M."/>
            <person name="Harada C."/>
            <person name="Hayashi A."/>
            <person name="Hijishita S."/>
            <person name="Honda M."/>
            <person name="Hosokawa S."/>
            <person name="Ichikawa Y."/>
            <person name="Idonuma A."/>
            <person name="Iijima M."/>
            <person name="Ikeda M."/>
            <person name="Ikeno M."/>
            <person name="Ito K."/>
            <person name="Ito S."/>
            <person name="Ito T."/>
            <person name="Ito Y."/>
            <person name="Ito Y."/>
            <person name="Iwabuchi A."/>
            <person name="Kamiya K."/>
            <person name="Karasawa W."/>
            <person name="Kurita K."/>
            <person name="Katagiri S."/>
            <person name="Kikuta A."/>
            <person name="Kobayashi H."/>
            <person name="Kobayashi N."/>
            <person name="Machita K."/>
            <person name="Maehara T."/>
            <person name="Masukawa M."/>
            <person name="Mizubayashi T."/>
            <person name="Mukai Y."/>
            <person name="Nagasaki H."/>
            <person name="Nagata Y."/>
            <person name="Naito S."/>
            <person name="Nakashima M."/>
            <person name="Nakama Y."/>
            <person name="Nakamichi Y."/>
            <person name="Nakamura M."/>
            <person name="Meguro A."/>
            <person name="Negishi M."/>
            <person name="Ohta I."/>
            <person name="Ohta T."/>
            <person name="Okamoto M."/>
            <person name="Ono N."/>
            <person name="Saji S."/>
            <person name="Sakaguchi M."/>
            <person name="Sakai K."/>
            <person name="Shibata M."/>
            <person name="Shimokawa T."/>
            <person name="Song J."/>
            <person name="Takazaki Y."/>
            <person name="Terasawa K."/>
            <person name="Tsugane M."/>
            <person name="Tsuji K."/>
            <person name="Ueda S."/>
            <person name="Waki K."/>
            <person name="Yamagata H."/>
            <person name="Yamamoto M."/>
            <person name="Yamamoto S."/>
            <person name="Yamane H."/>
            <person name="Yoshiki S."/>
            <person name="Yoshihara R."/>
            <person name="Yukawa K."/>
            <person name="Zhong H."/>
            <person name="Yano M."/>
            <person name="Yuan Q."/>
            <person name="Ouyang S."/>
            <person name="Liu J."/>
            <person name="Jones K.M."/>
            <person name="Gansberger K."/>
            <person name="Moffat K."/>
            <person name="Hill J."/>
            <person name="Bera J."/>
            <person name="Fadrosh D."/>
            <person name="Jin S."/>
            <person name="Johri S."/>
            <person name="Kim M."/>
            <person name="Overton L."/>
            <person name="Reardon M."/>
            <person name="Tsitrin T."/>
            <person name="Vuong H."/>
            <person name="Weaver B."/>
            <person name="Ciecko A."/>
            <person name="Tallon L."/>
            <person name="Jackson J."/>
            <person name="Pai G."/>
            <person name="Aken S.V."/>
            <person name="Utterback T."/>
            <person name="Reidmuller S."/>
            <person name="Feldblyum T."/>
            <person name="Hsiao J."/>
            <person name="Zismann V."/>
            <person name="Iobst S."/>
            <person name="de Vazeille A.R."/>
            <person name="Buell C.R."/>
            <person name="Ying K."/>
            <person name="Li Y."/>
            <person name="Lu T."/>
            <person name="Huang Y."/>
            <person name="Zhao Q."/>
            <person name="Feng Q."/>
            <person name="Zhang L."/>
            <person name="Zhu J."/>
            <person name="Weng Q."/>
            <person name="Mu J."/>
            <person name="Lu Y."/>
            <person name="Fan D."/>
            <person name="Liu Y."/>
            <person name="Guan J."/>
            <person name="Zhang Y."/>
            <person name="Yu S."/>
            <person name="Liu X."/>
            <person name="Zhang Y."/>
            <person name="Hong G."/>
            <person name="Han B."/>
            <person name="Choisne N."/>
            <person name="Demange N."/>
            <person name="Orjeda G."/>
            <person name="Samain S."/>
            <person name="Cattolico L."/>
            <person name="Pelletier E."/>
            <person name="Couloux A."/>
            <person name="Segurens B."/>
            <person name="Wincker P."/>
            <person name="D'Hont A."/>
            <person name="Scarpelli C."/>
            <person name="Weissenbach J."/>
            <person name="Salanoubat M."/>
            <person name="Quetier F."/>
            <person name="Yu Y."/>
            <person name="Kim H.R."/>
            <person name="Rambo T."/>
            <person name="Currie J."/>
            <person name="Collura K."/>
            <person name="Luo M."/>
            <person name="Yang T."/>
            <person name="Ammiraju J.S.S."/>
            <person name="Engler F."/>
            <person name="Soderlund C."/>
            <person name="Wing R.A."/>
            <person name="Palmer L.E."/>
            <person name="de la Bastide M."/>
            <person name="Spiegel L."/>
            <person name="Nascimento L."/>
            <person name="Zutavern T."/>
            <person name="O'Shaughnessy A."/>
            <person name="Dike S."/>
            <person name="Dedhia N."/>
            <person name="Preston R."/>
            <person name="Balija V."/>
            <person name="McCombie W.R."/>
            <person name="Chow T."/>
            <person name="Chen H."/>
            <person name="Chung M."/>
            <person name="Chen C."/>
            <person name="Shaw J."/>
            <person name="Wu H."/>
            <person name="Hsiao K."/>
            <person name="Chao Y."/>
            <person name="Chu M."/>
            <person name="Cheng C."/>
            <person name="Hour A."/>
            <person name="Lee P."/>
            <person name="Lin S."/>
            <person name="Lin Y."/>
            <person name="Liou J."/>
            <person name="Liu S."/>
            <person name="Hsing Y."/>
            <person name="Raghuvanshi S."/>
            <person name="Mohanty A."/>
            <person name="Bharti A.K."/>
            <person name="Gaur A."/>
            <person name="Gupta V."/>
            <person name="Kumar D."/>
            <person name="Ravi V."/>
            <person name="Vij S."/>
            <person name="Kapur A."/>
            <person name="Khurana P."/>
            <person name="Khurana P."/>
            <person name="Khurana J.P."/>
            <person name="Tyagi A.K."/>
            <person name="Gaikwad K."/>
            <person name="Singh A."/>
            <person name="Dalal V."/>
            <person name="Srivastava S."/>
            <person name="Dixit A."/>
            <person name="Pal A.K."/>
            <person name="Ghazi I.A."/>
            <person name="Yadav M."/>
            <person name="Pandit A."/>
            <person name="Bhargava A."/>
            <person name="Sureshbabu K."/>
            <person name="Batra K."/>
            <person name="Sharma T.R."/>
            <person name="Mohapatra T."/>
            <person name="Singh N.K."/>
            <person name="Messing J."/>
            <person name="Nelson A.B."/>
            <person name="Fuks G."/>
            <person name="Kavchok S."/>
            <person name="Keizer G."/>
            <person name="Linton E."/>
            <person name="Llaca V."/>
            <person name="Song R."/>
            <person name="Tanyolac B."/>
            <person name="Young S."/>
            <person name="Ho-Il K."/>
            <person name="Hahn J.H."/>
            <person name="Sangsakoo G."/>
            <person name="Vanavichit A."/>
            <person name="de Mattos Luiz.A.T."/>
            <person name="Zimmer P.D."/>
            <person name="Malone G."/>
            <person name="Dellagostin O."/>
            <person name="de Oliveira A.C."/>
            <person name="Bevan M."/>
            <person name="Bancroft I."/>
            <person name="Minx P."/>
            <person name="Cordum H."/>
            <person name="Wilson R."/>
            <person name="Cheng Z."/>
            <person name="Jin W."/>
            <person name="Jiang J."/>
            <person name="Leong S.A."/>
            <person name="Iwama H."/>
            <person name="Gojobori T."/>
            <person name="Itoh T."/>
            <person name="Niimura Y."/>
            <person name="Fujii Y."/>
            <person name="Habara T."/>
            <person name="Sakai H."/>
            <person name="Sato Y."/>
            <person name="Wilson G."/>
            <person name="Kumar K."/>
            <person name="McCouch S."/>
            <person name="Juretic N."/>
            <person name="Hoen D."/>
            <person name="Wright S."/>
            <person name="Bruskiewich R."/>
            <person name="Bureau T."/>
            <person name="Miyao A."/>
            <person name="Hirochika H."/>
            <person name="Nishikawa T."/>
            <person name="Kadowaki K."/>
            <person name="Sugiura M."/>
            <person name="Burr B."/>
            <person name="Sasaki T."/>
        </authorList>
    </citation>
    <scope>NUCLEOTIDE SEQUENCE [LARGE SCALE GENOMIC DNA]</scope>
    <source>
        <strain evidence="3">cv. Nipponbare</strain>
    </source>
</reference>
<feature type="region of interest" description="Disordered" evidence="1">
    <location>
        <begin position="1"/>
        <end position="21"/>
    </location>
</feature>
<accession>Q8H5U4</accession>
<feature type="region of interest" description="Disordered" evidence="1">
    <location>
        <begin position="33"/>
        <end position="59"/>
    </location>
</feature>
<evidence type="ECO:0000313" key="2">
    <source>
        <dbReference type="EMBL" id="BAC15846.1"/>
    </source>
</evidence>
<protein>
    <submittedName>
        <fullName evidence="2">Uncharacterized protein</fullName>
    </submittedName>
</protein>
<dbReference type="AlphaFoldDB" id="Q8H5U4"/>